<dbReference type="InterPro" id="IPR033138">
    <property type="entry name" value="Cu_oxidase_CS"/>
</dbReference>
<dbReference type="Pfam" id="PF07732">
    <property type="entry name" value="Cu-oxidase_3"/>
    <property type="match status" value="1"/>
</dbReference>
<dbReference type="PROSITE" id="PS00079">
    <property type="entry name" value="MULTICOPPER_OXIDASE1"/>
    <property type="match status" value="1"/>
</dbReference>
<gene>
    <name evidence="4" type="ORF">CBEIBR21_16760</name>
</gene>
<dbReference type="Gene3D" id="2.60.40.420">
    <property type="entry name" value="Cupredoxins - blue copper proteins"/>
    <property type="match status" value="2"/>
</dbReference>
<dbReference type="AlphaFoldDB" id="A0A1S9N4W6"/>
<dbReference type="InterPro" id="IPR045087">
    <property type="entry name" value="Cu-oxidase_fam"/>
</dbReference>
<proteinExistence type="predicted"/>
<dbReference type="Proteomes" id="UP000190959">
    <property type="component" value="Unassembled WGS sequence"/>
</dbReference>
<dbReference type="InterPro" id="IPR011706">
    <property type="entry name" value="Cu-oxidase_C"/>
</dbReference>
<protein>
    <submittedName>
        <fullName evidence="4">Uncharacterized protein</fullName>
    </submittedName>
</protein>
<dbReference type="EMBL" id="MWMH01000005">
    <property type="protein sequence ID" value="OOP72577.1"/>
    <property type="molecule type" value="Genomic_DNA"/>
</dbReference>
<dbReference type="GO" id="GO:0016491">
    <property type="term" value="F:oxidoreductase activity"/>
    <property type="evidence" value="ECO:0007669"/>
    <property type="project" value="UniProtKB-KW"/>
</dbReference>
<dbReference type="InterPro" id="IPR008972">
    <property type="entry name" value="Cupredoxin"/>
</dbReference>
<dbReference type="InterPro" id="IPR011707">
    <property type="entry name" value="Cu-oxidase-like_N"/>
</dbReference>
<dbReference type="PANTHER" id="PTHR11709">
    <property type="entry name" value="MULTI-COPPER OXIDASE"/>
    <property type="match status" value="1"/>
</dbReference>
<sequence>MKTLEDRLFSPDVPFAKYYCKNNTRHFHLTAEPIRHKILTNIAIDALGYNCSTPGPVIVIKQGECINITVENGLNEPTALHVHGLSKPNSQDGAPDIEPCTPKIMPGDSFTYKFIAWQAGTFFYHSTMEQQAAQGLMGAFIVLPANENDPNFPLPYGDYVLVLQQWEIPQPTLGKVTPGLYKPNIFDRNPNFFTINGKAFPDTTPLYTKCGEIIKIRFINKSSNSHSMHIHGHDFTVVAVDGFQRLEFDDTIDVASGRRIEIELLTNNQGIWPINGTKTFHQSNNGVSPGGMITRLIYEK</sequence>
<comment type="caution">
    <text evidence="4">The sequence shown here is derived from an EMBL/GenBank/DDBJ whole genome shotgun (WGS) entry which is preliminary data.</text>
</comment>
<evidence type="ECO:0000256" key="1">
    <source>
        <dbReference type="ARBA" id="ARBA00022723"/>
    </source>
</evidence>
<keyword evidence="3" id="KW-0186">Copper</keyword>
<dbReference type="CDD" id="cd04202">
    <property type="entry name" value="CuRO_D2_2dMcoN_like"/>
    <property type="match status" value="1"/>
</dbReference>
<dbReference type="GO" id="GO:0005507">
    <property type="term" value="F:copper ion binding"/>
    <property type="evidence" value="ECO:0007669"/>
    <property type="project" value="InterPro"/>
</dbReference>
<evidence type="ECO:0000313" key="5">
    <source>
        <dbReference type="Proteomes" id="UP000190959"/>
    </source>
</evidence>
<dbReference type="SUPFAM" id="SSF49503">
    <property type="entry name" value="Cupredoxins"/>
    <property type="match status" value="2"/>
</dbReference>
<evidence type="ECO:0000256" key="2">
    <source>
        <dbReference type="ARBA" id="ARBA00023002"/>
    </source>
</evidence>
<dbReference type="RefSeq" id="WP_077844230.1">
    <property type="nucleotide sequence ID" value="NZ_JABSWK010000001.1"/>
</dbReference>
<name>A0A1S9N4W6_CLOBE</name>
<reference evidence="4 5" key="1">
    <citation type="submission" date="2017-02" db="EMBL/GenBank/DDBJ databases">
        <title>Genome sequence of Clostridium beijerinckii Br21.</title>
        <authorList>
            <person name="Fonseca B.C."/>
            <person name="Guazzaroni M.E."/>
            <person name="Riano-Pachon D.M."/>
            <person name="Reginatto V."/>
        </authorList>
    </citation>
    <scope>NUCLEOTIDE SEQUENCE [LARGE SCALE GENOMIC DNA]</scope>
    <source>
        <strain evidence="4 5">Br21</strain>
    </source>
</reference>
<evidence type="ECO:0000256" key="3">
    <source>
        <dbReference type="ARBA" id="ARBA00023008"/>
    </source>
</evidence>
<evidence type="ECO:0000313" key="4">
    <source>
        <dbReference type="EMBL" id="OOP72577.1"/>
    </source>
</evidence>
<dbReference type="Pfam" id="PF07731">
    <property type="entry name" value="Cu-oxidase_2"/>
    <property type="match status" value="1"/>
</dbReference>
<keyword evidence="1" id="KW-0479">Metal-binding</keyword>
<keyword evidence="2" id="KW-0560">Oxidoreductase</keyword>
<organism evidence="4 5">
    <name type="scientific">Clostridium beijerinckii</name>
    <name type="common">Clostridium MP</name>
    <dbReference type="NCBI Taxonomy" id="1520"/>
    <lineage>
        <taxon>Bacteria</taxon>
        <taxon>Bacillati</taxon>
        <taxon>Bacillota</taxon>
        <taxon>Clostridia</taxon>
        <taxon>Eubacteriales</taxon>
        <taxon>Clostridiaceae</taxon>
        <taxon>Clostridium</taxon>
    </lineage>
</organism>
<accession>A0A1S9N4W6</accession>
<dbReference type="PANTHER" id="PTHR11709:SF394">
    <property type="entry name" value="FI03373P-RELATED"/>
    <property type="match status" value="1"/>
</dbReference>